<evidence type="ECO:0000313" key="15">
    <source>
        <dbReference type="EMBL" id="PXV62098.1"/>
    </source>
</evidence>
<dbReference type="Pfam" id="PF02485">
    <property type="entry name" value="Branch"/>
    <property type="match status" value="1"/>
</dbReference>
<dbReference type="GO" id="GO:0046872">
    <property type="term" value="F:metal ion binding"/>
    <property type="evidence" value="ECO:0007669"/>
    <property type="project" value="UniProtKB-KW"/>
</dbReference>
<keyword evidence="5" id="KW-0812">Transmembrane</keyword>
<dbReference type="RefSeq" id="WP_110311645.1">
    <property type="nucleotide sequence ID" value="NZ_QICL01000022.1"/>
</dbReference>
<dbReference type="OrthoDB" id="7943907at2"/>
<dbReference type="Proteomes" id="UP000247973">
    <property type="component" value="Unassembled WGS sequence"/>
</dbReference>
<evidence type="ECO:0000313" key="16">
    <source>
        <dbReference type="Proteomes" id="UP000247973"/>
    </source>
</evidence>
<dbReference type="GO" id="GO:0015012">
    <property type="term" value="P:heparan sulfate proteoglycan biosynthetic process"/>
    <property type="evidence" value="ECO:0007669"/>
    <property type="project" value="TreeGrafter"/>
</dbReference>
<dbReference type="PANTHER" id="PTHR46025:SF3">
    <property type="entry name" value="XYLOSYLTRANSFERASE OXT"/>
    <property type="match status" value="1"/>
</dbReference>
<evidence type="ECO:0000256" key="5">
    <source>
        <dbReference type="ARBA" id="ARBA00022692"/>
    </source>
</evidence>
<gene>
    <name evidence="15" type="ORF">CLV62_12253</name>
</gene>
<evidence type="ECO:0000256" key="11">
    <source>
        <dbReference type="ARBA" id="ARBA00023136"/>
    </source>
</evidence>
<proteinExistence type="predicted"/>
<accession>A0A2V3PMJ5</accession>
<evidence type="ECO:0000256" key="4">
    <source>
        <dbReference type="ARBA" id="ARBA00022679"/>
    </source>
</evidence>
<evidence type="ECO:0000256" key="6">
    <source>
        <dbReference type="ARBA" id="ARBA00022723"/>
    </source>
</evidence>
<evidence type="ECO:0000256" key="10">
    <source>
        <dbReference type="ARBA" id="ARBA00023034"/>
    </source>
</evidence>
<comment type="caution">
    <text evidence="15">The sequence shown here is derived from an EMBL/GenBank/DDBJ whole genome shotgun (WGS) entry which is preliminary data.</text>
</comment>
<dbReference type="GO" id="GO:0016020">
    <property type="term" value="C:membrane"/>
    <property type="evidence" value="ECO:0007669"/>
    <property type="project" value="InterPro"/>
</dbReference>
<evidence type="ECO:0000256" key="8">
    <source>
        <dbReference type="ARBA" id="ARBA00022968"/>
    </source>
</evidence>
<keyword evidence="11" id="KW-0472">Membrane</keyword>
<keyword evidence="10" id="KW-0333">Golgi apparatus</keyword>
<evidence type="ECO:0000256" key="1">
    <source>
        <dbReference type="ARBA" id="ARBA00004323"/>
    </source>
</evidence>
<evidence type="ECO:0000256" key="3">
    <source>
        <dbReference type="ARBA" id="ARBA00022676"/>
    </source>
</evidence>
<protein>
    <recommendedName>
        <fullName evidence="14">Peptide O-xylosyltransferase</fullName>
    </recommendedName>
</protein>
<dbReference type="PANTHER" id="PTHR46025">
    <property type="entry name" value="XYLOSYLTRANSFERASE OXT"/>
    <property type="match status" value="1"/>
</dbReference>
<name>A0A2V3PMJ5_9BACT</name>
<keyword evidence="16" id="KW-1185">Reference proteome</keyword>
<dbReference type="GO" id="GO:0030158">
    <property type="term" value="F:protein xylosyltransferase activity"/>
    <property type="evidence" value="ECO:0007669"/>
    <property type="project" value="InterPro"/>
</dbReference>
<sequence length="292" mass="34795">MQAILITAYKNYHHLEELVNFFDDRFNIYIHIDKKSSISPKDIQKLSALKKVQYLSQQYKINWGGINHLKAILELTKEAIKNKENKYFHLITGHDYPIKSLDEFTKFLEINKDKDFMEYHLLPYSAWPENGMDRLSRYNMYDLLDGRTGLNERLIKGFSKFQKVIGFKRNFSKDFPLLYGGSTYWSLKRESIEYVFQYMSDHPKYLTRFKYSFCSEEIFFQTILLNSPMKESIINNNMRFIIWEERNGNFPANLDNSDYKNITASDALFARKFEYPVSESLLDNIKADINKR</sequence>
<keyword evidence="4" id="KW-0808">Transferase</keyword>
<keyword evidence="3" id="KW-0328">Glycosyltransferase</keyword>
<comment type="subcellular location">
    <subcellularLocation>
        <location evidence="2">Endoplasmic reticulum membrane</location>
        <topology evidence="2">Single-pass type II membrane protein</topology>
    </subcellularLocation>
    <subcellularLocation>
        <location evidence="1">Golgi apparatus membrane</location>
        <topology evidence="1">Single-pass type II membrane protein</topology>
    </subcellularLocation>
</comment>
<keyword evidence="13" id="KW-0325">Glycoprotein</keyword>
<keyword evidence="9" id="KW-1133">Transmembrane helix</keyword>
<reference evidence="15 16" key="1">
    <citation type="submission" date="2018-03" db="EMBL/GenBank/DDBJ databases">
        <title>Genomic Encyclopedia of Archaeal and Bacterial Type Strains, Phase II (KMG-II): from individual species to whole genera.</title>
        <authorList>
            <person name="Goeker M."/>
        </authorList>
    </citation>
    <scope>NUCLEOTIDE SEQUENCE [LARGE SCALE GENOMIC DNA]</scope>
    <source>
        <strain evidence="15 16">DSM 100214</strain>
    </source>
</reference>
<keyword evidence="7" id="KW-0256">Endoplasmic reticulum</keyword>
<evidence type="ECO:0000256" key="13">
    <source>
        <dbReference type="ARBA" id="ARBA00023180"/>
    </source>
</evidence>
<organism evidence="15 16">
    <name type="scientific">Dysgonomonas alginatilytica</name>
    <dbReference type="NCBI Taxonomy" id="1605892"/>
    <lineage>
        <taxon>Bacteria</taxon>
        <taxon>Pseudomonadati</taxon>
        <taxon>Bacteroidota</taxon>
        <taxon>Bacteroidia</taxon>
        <taxon>Bacteroidales</taxon>
        <taxon>Dysgonomonadaceae</taxon>
        <taxon>Dysgonomonas</taxon>
    </lineage>
</organism>
<keyword evidence="12" id="KW-1015">Disulfide bond</keyword>
<evidence type="ECO:0000256" key="14">
    <source>
        <dbReference type="ARBA" id="ARBA00042865"/>
    </source>
</evidence>
<dbReference type="EMBL" id="QICL01000022">
    <property type="protein sequence ID" value="PXV62098.1"/>
    <property type="molecule type" value="Genomic_DNA"/>
</dbReference>
<evidence type="ECO:0000256" key="2">
    <source>
        <dbReference type="ARBA" id="ARBA00004648"/>
    </source>
</evidence>
<keyword evidence="6" id="KW-0479">Metal-binding</keyword>
<dbReference type="GO" id="GO:0050650">
    <property type="term" value="P:chondroitin sulfate proteoglycan biosynthetic process"/>
    <property type="evidence" value="ECO:0007669"/>
    <property type="project" value="TreeGrafter"/>
</dbReference>
<keyword evidence="8" id="KW-0735">Signal-anchor</keyword>
<dbReference type="InterPro" id="IPR003406">
    <property type="entry name" value="Glyco_trans_14"/>
</dbReference>
<evidence type="ECO:0000256" key="7">
    <source>
        <dbReference type="ARBA" id="ARBA00022824"/>
    </source>
</evidence>
<evidence type="ECO:0000256" key="12">
    <source>
        <dbReference type="ARBA" id="ARBA00023157"/>
    </source>
</evidence>
<evidence type="ECO:0000256" key="9">
    <source>
        <dbReference type="ARBA" id="ARBA00022989"/>
    </source>
</evidence>
<dbReference type="InterPro" id="IPR043538">
    <property type="entry name" value="XYLT"/>
</dbReference>
<dbReference type="AlphaFoldDB" id="A0A2V3PMJ5"/>